<dbReference type="Proteomes" id="UP001159363">
    <property type="component" value="Chromosome 3"/>
</dbReference>
<evidence type="ECO:0000313" key="1">
    <source>
        <dbReference type="EMBL" id="KAJ8888201.1"/>
    </source>
</evidence>
<gene>
    <name evidence="1" type="ORF">PR048_007688</name>
</gene>
<proteinExistence type="predicted"/>
<dbReference type="EMBL" id="JARBHB010000003">
    <property type="protein sequence ID" value="KAJ8888201.1"/>
    <property type="molecule type" value="Genomic_DNA"/>
</dbReference>
<accession>A0ABQ9HVU4</accession>
<name>A0ABQ9HVU4_9NEOP</name>
<evidence type="ECO:0000313" key="2">
    <source>
        <dbReference type="Proteomes" id="UP001159363"/>
    </source>
</evidence>
<sequence>MSVERNTRPSINDFKISYRLFAVKGALLKVLLKIYLYARIPPYDFLGNWVSKGCRVATYEQSEMAHGYVNLEYGGGKQNEKTYLAPSEASRVRHQCYGIPGTKIFCKTQMASDADLEASPTMHIFPSTLSLPCPSVHDVNSTIPSHGSGAAAEQWLKRSSPPTAAIRARYPAGSLPDPRMRESCWTMPLASGLSRGTVASPAPAFHSAAPSKGLISSNVRGWRAPTGPSWEARQSSPPSTVPFWPYSRVGCFLTSPYSTRLRRHRTGSLFYFIFFTRGENVLSTLPLPAAANKTQARRGLREVLPPARTRTNRQDTFRVLDSPPAPTRCSGHNTLACKE</sequence>
<keyword evidence="2" id="KW-1185">Reference proteome</keyword>
<comment type="caution">
    <text evidence="1">The sequence shown here is derived from an EMBL/GenBank/DDBJ whole genome shotgun (WGS) entry which is preliminary data.</text>
</comment>
<organism evidence="1 2">
    <name type="scientific">Dryococelus australis</name>
    <dbReference type="NCBI Taxonomy" id="614101"/>
    <lineage>
        <taxon>Eukaryota</taxon>
        <taxon>Metazoa</taxon>
        <taxon>Ecdysozoa</taxon>
        <taxon>Arthropoda</taxon>
        <taxon>Hexapoda</taxon>
        <taxon>Insecta</taxon>
        <taxon>Pterygota</taxon>
        <taxon>Neoptera</taxon>
        <taxon>Polyneoptera</taxon>
        <taxon>Phasmatodea</taxon>
        <taxon>Verophasmatodea</taxon>
        <taxon>Anareolatae</taxon>
        <taxon>Phasmatidae</taxon>
        <taxon>Eurycanthinae</taxon>
        <taxon>Dryococelus</taxon>
    </lineage>
</organism>
<reference evidence="1 2" key="1">
    <citation type="submission" date="2023-02" db="EMBL/GenBank/DDBJ databases">
        <title>LHISI_Scaffold_Assembly.</title>
        <authorList>
            <person name="Stuart O.P."/>
            <person name="Cleave R."/>
            <person name="Magrath M.J.L."/>
            <person name="Mikheyev A.S."/>
        </authorList>
    </citation>
    <scope>NUCLEOTIDE SEQUENCE [LARGE SCALE GENOMIC DNA]</scope>
    <source>
        <strain evidence="1">Daus_M_001</strain>
        <tissue evidence="1">Leg muscle</tissue>
    </source>
</reference>
<protein>
    <submittedName>
        <fullName evidence="1">Uncharacterized protein</fullName>
    </submittedName>
</protein>